<dbReference type="PANTHER" id="PTHR11161">
    <property type="entry name" value="O-ACYLTRANSFERASE"/>
    <property type="match status" value="1"/>
</dbReference>
<keyword evidence="1" id="KW-0812">Transmembrane</keyword>
<dbReference type="EMBL" id="MRZV01001618">
    <property type="protein sequence ID" value="PIK36778.1"/>
    <property type="molecule type" value="Genomic_DNA"/>
</dbReference>
<feature type="transmembrane region" description="Helical" evidence="1">
    <location>
        <begin position="306"/>
        <end position="324"/>
    </location>
</feature>
<dbReference type="GO" id="GO:0016747">
    <property type="term" value="F:acyltransferase activity, transferring groups other than amino-acyl groups"/>
    <property type="evidence" value="ECO:0007669"/>
    <property type="project" value="InterPro"/>
</dbReference>
<dbReference type="Proteomes" id="UP000230750">
    <property type="component" value="Unassembled WGS sequence"/>
</dbReference>
<dbReference type="Pfam" id="PF01757">
    <property type="entry name" value="Acyl_transf_3"/>
    <property type="match status" value="1"/>
</dbReference>
<feature type="transmembrane region" description="Helical" evidence="1">
    <location>
        <begin position="224"/>
        <end position="246"/>
    </location>
</feature>
<feature type="transmembrane region" description="Helical" evidence="1">
    <location>
        <begin position="166"/>
        <end position="186"/>
    </location>
</feature>
<feature type="transmembrane region" description="Helical" evidence="1">
    <location>
        <begin position="67"/>
        <end position="88"/>
    </location>
</feature>
<reference evidence="3 4" key="1">
    <citation type="journal article" date="2017" name="PLoS Biol.">
        <title>The sea cucumber genome provides insights into morphological evolution and visceral regeneration.</title>
        <authorList>
            <person name="Zhang X."/>
            <person name="Sun L."/>
            <person name="Yuan J."/>
            <person name="Sun Y."/>
            <person name="Gao Y."/>
            <person name="Zhang L."/>
            <person name="Li S."/>
            <person name="Dai H."/>
            <person name="Hamel J.F."/>
            <person name="Liu C."/>
            <person name="Yu Y."/>
            <person name="Liu S."/>
            <person name="Lin W."/>
            <person name="Guo K."/>
            <person name="Jin S."/>
            <person name="Xu P."/>
            <person name="Storey K.B."/>
            <person name="Huan P."/>
            <person name="Zhang T."/>
            <person name="Zhou Y."/>
            <person name="Zhang J."/>
            <person name="Lin C."/>
            <person name="Li X."/>
            <person name="Xing L."/>
            <person name="Huo D."/>
            <person name="Sun M."/>
            <person name="Wang L."/>
            <person name="Mercier A."/>
            <person name="Li F."/>
            <person name="Yang H."/>
            <person name="Xiang J."/>
        </authorList>
    </citation>
    <scope>NUCLEOTIDE SEQUENCE [LARGE SCALE GENOMIC DNA]</scope>
    <source>
        <strain evidence="3">Shaxun</strain>
        <tissue evidence="3">Muscle</tissue>
    </source>
</reference>
<evidence type="ECO:0000256" key="1">
    <source>
        <dbReference type="SAM" id="Phobius"/>
    </source>
</evidence>
<evidence type="ECO:0000313" key="4">
    <source>
        <dbReference type="Proteomes" id="UP000230750"/>
    </source>
</evidence>
<accession>A0A2G8JM28</accession>
<feature type="transmembrane region" description="Helical" evidence="1">
    <location>
        <begin position="20"/>
        <end position="47"/>
    </location>
</feature>
<comment type="caution">
    <text evidence="3">The sequence shown here is derived from an EMBL/GenBank/DDBJ whole genome shotgun (WGS) entry which is preliminary data.</text>
</comment>
<keyword evidence="1" id="KW-1133">Transmembrane helix</keyword>
<proteinExistence type="predicted"/>
<sequence length="374" mass="42926">MPTYLYDNLKYLVEDVVNYWFNSTLFASYSVDTFFVLSGLLVTYLTLKELQARNGKMNWPLYYIHRFWRLTPAYMMTIAFFTSLKVHIGTGADKVGMAGYDSELCREYWWTNLLYINNLYPFPGILGGCAGWSWYLANDMQFFIISPLFILLLFHRKTSKVGVVSVWLVCLASCIVTAFLTGYYGVPLGKALHITTIDWQNWSQMEATLTSFTGNHIVVYNRTWSMTCTVSWFFAIGIMYTLLYALHPTGGREEPLPQWFSAVWGGVCRTLWSMGVAWVAFACCTGRGGLINSFLSWSFWTPMARLTYGAYLLHPIIIFGFLRTKKILFHWTYPEMVMFTCGSVVLSYIAALLLSIFIEGPTMGLEKAILRKKK</sequence>
<name>A0A2G8JM28_STIJA</name>
<organism evidence="3 4">
    <name type="scientific">Stichopus japonicus</name>
    <name type="common">Sea cucumber</name>
    <dbReference type="NCBI Taxonomy" id="307972"/>
    <lineage>
        <taxon>Eukaryota</taxon>
        <taxon>Metazoa</taxon>
        <taxon>Echinodermata</taxon>
        <taxon>Eleutherozoa</taxon>
        <taxon>Echinozoa</taxon>
        <taxon>Holothuroidea</taxon>
        <taxon>Aspidochirotacea</taxon>
        <taxon>Aspidochirotida</taxon>
        <taxon>Stichopodidae</taxon>
        <taxon>Apostichopus</taxon>
    </lineage>
</organism>
<evidence type="ECO:0000313" key="3">
    <source>
        <dbReference type="EMBL" id="PIK36778.1"/>
    </source>
</evidence>
<feature type="transmembrane region" description="Helical" evidence="1">
    <location>
        <begin position="132"/>
        <end position="154"/>
    </location>
</feature>
<dbReference type="OrthoDB" id="10054558at2759"/>
<feature type="domain" description="Acyltransferase 3" evidence="2">
    <location>
        <begin position="15"/>
        <end position="351"/>
    </location>
</feature>
<gene>
    <name evidence="3" type="ORF">BSL78_26387</name>
</gene>
<keyword evidence="4" id="KW-1185">Reference proteome</keyword>
<dbReference type="AlphaFoldDB" id="A0A2G8JM28"/>
<dbReference type="InterPro" id="IPR052728">
    <property type="entry name" value="O2_lipid_transport_reg"/>
</dbReference>
<dbReference type="InterPro" id="IPR002656">
    <property type="entry name" value="Acyl_transf_3_dom"/>
</dbReference>
<protein>
    <submittedName>
        <fullName evidence="3">Putative nose resistant to fluoxetine protein 6-like</fullName>
    </submittedName>
</protein>
<feature type="transmembrane region" description="Helical" evidence="1">
    <location>
        <begin position="336"/>
        <end position="358"/>
    </location>
</feature>
<evidence type="ECO:0000259" key="2">
    <source>
        <dbReference type="Pfam" id="PF01757"/>
    </source>
</evidence>
<keyword evidence="1" id="KW-0472">Membrane</keyword>
<dbReference type="PANTHER" id="PTHR11161:SF0">
    <property type="entry name" value="O-ACYLTRANSFERASE LIKE PROTEIN"/>
    <property type="match status" value="1"/>
</dbReference>